<dbReference type="Pfam" id="PF13240">
    <property type="entry name" value="Zn_Ribbon_1"/>
    <property type="match status" value="1"/>
</dbReference>
<protein>
    <submittedName>
        <fullName evidence="2">Zinc-ribbon domain-containing protein</fullName>
    </submittedName>
</protein>
<evidence type="ECO:0000313" key="3">
    <source>
        <dbReference type="Proteomes" id="UP000184612"/>
    </source>
</evidence>
<sequence length="137" mass="15347">MALINCPECNKEISDKAASCPNCGYPIAKDESDKSKSIYNFNGQQYDVSQIQWLVEQGQIIQAIKEFRVLTGAGLAEAKNAVDRMPRVSPQAVDNIEIRCPKCGSSAFDMVSRKYSLFTGFKTNKVDRVCRNCKHKF</sequence>
<dbReference type="RefSeq" id="WP_084558663.1">
    <property type="nucleotide sequence ID" value="NZ_FRFD01000008.1"/>
</dbReference>
<keyword evidence="3" id="KW-1185">Reference proteome</keyword>
<dbReference type="AlphaFoldDB" id="A0A1M7YDA4"/>
<dbReference type="STRING" id="1121345.SAMN02745217_02818"/>
<dbReference type="InterPro" id="IPR014719">
    <property type="entry name" value="Ribosomal_bL12_C/ClpS-like"/>
</dbReference>
<feature type="domain" description="Zinc-ribbon" evidence="1">
    <location>
        <begin position="6"/>
        <end position="27"/>
    </location>
</feature>
<proteinExistence type="predicted"/>
<dbReference type="Proteomes" id="UP000184612">
    <property type="component" value="Unassembled WGS sequence"/>
</dbReference>
<dbReference type="EMBL" id="FRFD01000008">
    <property type="protein sequence ID" value="SHO50614.1"/>
    <property type="molecule type" value="Genomic_DNA"/>
</dbReference>
<dbReference type="Gene3D" id="3.30.1390.10">
    <property type="match status" value="1"/>
</dbReference>
<dbReference type="InterPro" id="IPR026870">
    <property type="entry name" value="Zinc_ribbon_dom"/>
</dbReference>
<evidence type="ECO:0000259" key="1">
    <source>
        <dbReference type="Pfam" id="PF13240"/>
    </source>
</evidence>
<name>A0A1M7YDA4_9FIRM</name>
<reference evidence="2 3" key="1">
    <citation type="submission" date="2016-12" db="EMBL/GenBank/DDBJ databases">
        <authorList>
            <person name="Song W.-J."/>
            <person name="Kurnit D.M."/>
        </authorList>
    </citation>
    <scope>NUCLEOTIDE SEQUENCE [LARGE SCALE GENOMIC DNA]</scope>
    <source>
        <strain evidence="2 3">DSM 12503</strain>
    </source>
</reference>
<evidence type="ECO:0000313" key="2">
    <source>
        <dbReference type="EMBL" id="SHO50614.1"/>
    </source>
</evidence>
<organism evidence="2 3">
    <name type="scientific">Anaerocolumna xylanovorans DSM 12503</name>
    <dbReference type="NCBI Taxonomy" id="1121345"/>
    <lineage>
        <taxon>Bacteria</taxon>
        <taxon>Bacillati</taxon>
        <taxon>Bacillota</taxon>
        <taxon>Clostridia</taxon>
        <taxon>Lachnospirales</taxon>
        <taxon>Lachnospiraceae</taxon>
        <taxon>Anaerocolumna</taxon>
    </lineage>
</organism>
<accession>A0A1M7YDA4</accession>
<dbReference type="SUPFAM" id="SSF54736">
    <property type="entry name" value="ClpS-like"/>
    <property type="match status" value="1"/>
</dbReference>
<gene>
    <name evidence="2" type="ORF">SAMN02745217_02818</name>
</gene>